<feature type="region of interest" description="Disordered" evidence="1">
    <location>
        <begin position="321"/>
        <end position="503"/>
    </location>
</feature>
<reference evidence="5 6" key="1">
    <citation type="journal article" date="2019" name="Int. J. Syst. Evol. Microbiol.">
        <title>The Global Catalogue of Microorganisms (GCM) 10K type strain sequencing project: providing services to taxonomists for standard genome sequencing and annotation.</title>
        <authorList>
            <consortium name="The Broad Institute Genomics Platform"/>
            <consortium name="The Broad Institute Genome Sequencing Center for Infectious Disease"/>
            <person name="Wu L."/>
            <person name="Ma J."/>
        </authorList>
    </citation>
    <scope>NUCLEOTIDE SEQUENCE [LARGE SCALE GENOMIC DNA]</scope>
    <source>
        <strain evidence="5 6">JCM 15900</strain>
    </source>
</reference>
<evidence type="ECO:0000256" key="2">
    <source>
        <dbReference type="SAM" id="Phobius"/>
    </source>
</evidence>
<gene>
    <name evidence="5" type="ORF">GCM10009823_24500</name>
</gene>
<feature type="signal peptide" evidence="3">
    <location>
        <begin position="1"/>
        <end position="20"/>
    </location>
</feature>
<protein>
    <recommendedName>
        <fullName evidence="4">Thioester domain-containing protein</fullName>
    </recommendedName>
</protein>
<feature type="compositionally biased region" description="Low complexity" evidence="1">
    <location>
        <begin position="328"/>
        <end position="438"/>
    </location>
</feature>
<accession>A0ABN2WYK3</accession>
<dbReference type="Gene3D" id="1.10.150.480">
    <property type="match status" value="1"/>
</dbReference>
<name>A0ABN2WYK3_9MICO</name>
<feature type="chain" id="PRO_5045350817" description="Thioester domain-containing protein" evidence="3">
    <location>
        <begin position="21"/>
        <end position="534"/>
    </location>
</feature>
<keyword evidence="2" id="KW-0472">Membrane</keyword>
<dbReference type="InterPro" id="IPR013552">
    <property type="entry name" value="Thioester_dom"/>
</dbReference>
<keyword evidence="3" id="KW-0732">Signal</keyword>
<dbReference type="EMBL" id="BAAAPZ010000011">
    <property type="protein sequence ID" value="GAA2101621.1"/>
    <property type="molecule type" value="Genomic_DNA"/>
</dbReference>
<keyword evidence="6" id="KW-1185">Reference proteome</keyword>
<feature type="domain" description="Thioester" evidence="4">
    <location>
        <begin position="68"/>
        <end position="193"/>
    </location>
</feature>
<comment type="caution">
    <text evidence="5">The sequence shown here is derived from an EMBL/GenBank/DDBJ whole genome shotgun (WGS) entry which is preliminary data.</text>
</comment>
<proteinExistence type="predicted"/>
<evidence type="ECO:0000256" key="1">
    <source>
        <dbReference type="SAM" id="MobiDB-lite"/>
    </source>
</evidence>
<feature type="transmembrane region" description="Helical" evidence="2">
    <location>
        <begin position="507"/>
        <end position="527"/>
    </location>
</feature>
<evidence type="ECO:0000259" key="4">
    <source>
        <dbReference type="Pfam" id="PF08341"/>
    </source>
</evidence>
<dbReference type="Proteomes" id="UP001500984">
    <property type="component" value="Unassembled WGS sequence"/>
</dbReference>
<keyword evidence="2" id="KW-1133">Transmembrane helix</keyword>
<dbReference type="Pfam" id="PF08341">
    <property type="entry name" value="TED"/>
    <property type="match status" value="1"/>
</dbReference>
<keyword evidence="2" id="KW-0812">Transmembrane</keyword>
<sequence length="534" mass="56050">MIAFVALIAMLLGSASYAHAVAYPEGYPRLGSVDESVQGHEIVWGDALAYPQLFGLYTAPGDTPDQLAYCIEVEVPAGYRDGMQVGGWDSFPGDNNFALDQSVRERVAWIIAHSYPRRSLETQGAAAGVTGLTQREAITATQTAIWTLTDAAPAPAHFEYQGLLGRRGSLDTTSERAQRVQSVIDYLIGEANTGLPEAVRPVLTVTPEEQEGAAGEKIGPVLIEASEGHVTLTNSSDFDLVTADGTLIDAAHVPTGEEIYLNVPEDAPDGDAVLTAELTGLQYEGLLLTSANPSKRIQSLMIAHSSDSIASASTRLHWTARATEEPSEGPSETPEPSETPSENPSETPEPSETPSENPSETPEPSETPSENPSETPEPSETPSENPSETPEPSETPSENPSETPEPSETPSENPSETPEPSETPSENPSEGPSETPETCVPGEPGGSGDGEQPGSCEKASETCVPGESDGSGDGEQRDSCAQVPSGGSGDTSKPGASNELPRTGMDMFGQLGIALSLLLMGAGALLFHRRQMTV</sequence>
<evidence type="ECO:0000313" key="5">
    <source>
        <dbReference type="EMBL" id="GAA2101621.1"/>
    </source>
</evidence>
<evidence type="ECO:0000313" key="6">
    <source>
        <dbReference type="Proteomes" id="UP001500984"/>
    </source>
</evidence>
<organism evidence="5 6">
    <name type="scientific">Brevibacterium salitolerans</name>
    <dbReference type="NCBI Taxonomy" id="1403566"/>
    <lineage>
        <taxon>Bacteria</taxon>
        <taxon>Bacillati</taxon>
        <taxon>Actinomycetota</taxon>
        <taxon>Actinomycetes</taxon>
        <taxon>Micrococcales</taxon>
        <taxon>Brevibacteriaceae</taxon>
        <taxon>Brevibacterium</taxon>
    </lineage>
</organism>
<dbReference type="NCBIfam" id="TIGR03934">
    <property type="entry name" value="TQXA_dom"/>
    <property type="match status" value="1"/>
</dbReference>
<dbReference type="InterPro" id="IPR023849">
    <property type="entry name" value="TQXA_dom"/>
</dbReference>
<evidence type="ECO:0000256" key="3">
    <source>
        <dbReference type="SAM" id="SignalP"/>
    </source>
</evidence>